<dbReference type="RefSeq" id="WP_274456074.1">
    <property type="nucleotide sequence ID" value="NZ_CP067097.1"/>
</dbReference>
<dbReference type="InterPro" id="IPR025619">
    <property type="entry name" value="YlzJ"/>
</dbReference>
<protein>
    <recommendedName>
        <fullName evidence="3">YlzJ-like protein</fullName>
    </recommendedName>
</protein>
<comment type="caution">
    <text evidence="1">The sequence shown here is derived from an EMBL/GenBank/DDBJ whole genome shotgun (WGS) entry which is preliminary data.</text>
</comment>
<proteinExistence type="predicted"/>
<dbReference type="Pfam" id="PF14035">
    <property type="entry name" value="YlzJ"/>
    <property type="match status" value="1"/>
</dbReference>
<evidence type="ECO:0000313" key="2">
    <source>
        <dbReference type="Proteomes" id="UP001232973"/>
    </source>
</evidence>
<reference evidence="1 2" key="1">
    <citation type="submission" date="2023-07" db="EMBL/GenBank/DDBJ databases">
        <title>Genomic Encyclopedia of Type Strains, Phase IV (KMG-IV): sequencing the most valuable type-strain genomes for metagenomic binning, comparative biology and taxonomic classification.</title>
        <authorList>
            <person name="Goeker M."/>
        </authorList>
    </citation>
    <scope>NUCLEOTIDE SEQUENCE [LARGE SCALE GENOMIC DNA]</scope>
    <source>
        <strain evidence="1 2">DSM 4006</strain>
    </source>
</reference>
<evidence type="ECO:0000313" key="1">
    <source>
        <dbReference type="EMBL" id="MDQ0189285.1"/>
    </source>
</evidence>
<organism evidence="1 2">
    <name type="scientific">Alicyclobacillus cycloheptanicus</name>
    <dbReference type="NCBI Taxonomy" id="1457"/>
    <lineage>
        <taxon>Bacteria</taxon>
        <taxon>Bacillati</taxon>
        <taxon>Bacillota</taxon>
        <taxon>Bacilli</taxon>
        <taxon>Bacillales</taxon>
        <taxon>Alicyclobacillaceae</taxon>
        <taxon>Alicyclobacillus</taxon>
    </lineage>
</organism>
<keyword evidence="2" id="KW-1185">Reference proteome</keyword>
<name>A0ABT9XG98_9BACL</name>
<sequence>MSILWSVLAPEEIWAGYGEVRTPPQEIQYGGVTMLVTPLGDGTGRVERLISPNPADYLRRGYQPGTRIQMPLNNDVPTRPVG</sequence>
<dbReference type="EMBL" id="JAUSTP010000006">
    <property type="protein sequence ID" value="MDQ0189285.1"/>
    <property type="molecule type" value="Genomic_DNA"/>
</dbReference>
<dbReference type="Proteomes" id="UP001232973">
    <property type="component" value="Unassembled WGS sequence"/>
</dbReference>
<gene>
    <name evidence="1" type="ORF">J2S03_001105</name>
</gene>
<evidence type="ECO:0008006" key="3">
    <source>
        <dbReference type="Google" id="ProtNLM"/>
    </source>
</evidence>
<accession>A0ABT9XG98</accession>